<feature type="non-terminal residue" evidence="2">
    <location>
        <position position="1"/>
    </location>
</feature>
<evidence type="ECO:0000256" key="1">
    <source>
        <dbReference type="SAM" id="Phobius"/>
    </source>
</evidence>
<name>A0AAD7Z6S9_DIPPU</name>
<keyword evidence="1" id="KW-0812">Transmembrane</keyword>
<keyword evidence="1" id="KW-0472">Membrane</keyword>
<reference evidence="2" key="2">
    <citation type="submission" date="2023-05" db="EMBL/GenBank/DDBJ databases">
        <authorList>
            <person name="Fouks B."/>
        </authorList>
    </citation>
    <scope>NUCLEOTIDE SEQUENCE</scope>
    <source>
        <strain evidence="2">Stay&amp;Tobe</strain>
        <tissue evidence="2">Testes</tissue>
    </source>
</reference>
<evidence type="ECO:0000313" key="3">
    <source>
        <dbReference type="Proteomes" id="UP001233999"/>
    </source>
</evidence>
<accession>A0AAD7Z6S9</accession>
<dbReference type="AlphaFoldDB" id="A0AAD7Z6S9"/>
<dbReference type="EMBL" id="JASPKZ010010238">
    <property type="protein sequence ID" value="KAJ9575134.1"/>
    <property type="molecule type" value="Genomic_DNA"/>
</dbReference>
<gene>
    <name evidence="2" type="ORF">L9F63_007697</name>
</gene>
<feature type="transmembrane region" description="Helical" evidence="1">
    <location>
        <begin position="6"/>
        <end position="26"/>
    </location>
</feature>
<organism evidence="2 3">
    <name type="scientific">Diploptera punctata</name>
    <name type="common">Pacific beetle cockroach</name>
    <dbReference type="NCBI Taxonomy" id="6984"/>
    <lineage>
        <taxon>Eukaryota</taxon>
        <taxon>Metazoa</taxon>
        <taxon>Ecdysozoa</taxon>
        <taxon>Arthropoda</taxon>
        <taxon>Hexapoda</taxon>
        <taxon>Insecta</taxon>
        <taxon>Pterygota</taxon>
        <taxon>Neoptera</taxon>
        <taxon>Polyneoptera</taxon>
        <taxon>Dictyoptera</taxon>
        <taxon>Blattodea</taxon>
        <taxon>Blaberoidea</taxon>
        <taxon>Blaberidae</taxon>
        <taxon>Diplopterinae</taxon>
        <taxon>Diploptera</taxon>
    </lineage>
</organism>
<feature type="transmembrane region" description="Helical" evidence="1">
    <location>
        <begin position="38"/>
        <end position="61"/>
    </location>
</feature>
<sequence length="66" mass="7789">EFFNTWSSAPSFTLALLTKILLINDYKLNGVNRISSRLYIDFFFVWVCLLNAICVTFYNIFKETPR</sequence>
<keyword evidence="1" id="KW-1133">Transmembrane helix</keyword>
<comment type="caution">
    <text evidence="2">The sequence shown here is derived from an EMBL/GenBank/DDBJ whole genome shotgun (WGS) entry which is preliminary data.</text>
</comment>
<reference evidence="2" key="1">
    <citation type="journal article" date="2023" name="IScience">
        <title>Live-bearing cockroach genome reveals convergent evolutionary mechanisms linked to viviparity in insects and beyond.</title>
        <authorList>
            <person name="Fouks B."/>
            <person name="Harrison M.C."/>
            <person name="Mikhailova A.A."/>
            <person name="Marchal E."/>
            <person name="English S."/>
            <person name="Carruthers M."/>
            <person name="Jennings E.C."/>
            <person name="Chiamaka E.L."/>
            <person name="Frigard R.A."/>
            <person name="Pippel M."/>
            <person name="Attardo G.M."/>
            <person name="Benoit J.B."/>
            <person name="Bornberg-Bauer E."/>
            <person name="Tobe S.S."/>
        </authorList>
    </citation>
    <scope>NUCLEOTIDE SEQUENCE</scope>
    <source>
        <strain evidence="2">Stay&amp;Tobe</strain>
    </source>
</reference>
<evidence type="ECO:0000313" key="2">
    <source>
        <dbReference type="EMBL" id="KAJ9575134.1"/>
    </source>
</evidence>
<feature type="non-terminal residue" evidence="2">
    <location>
        <position position="66"/>
    </location>
</feature>
<dbReference type="Proteomes" id="UP001233999">
    <property type="component" value="Unassembled WGS sequence"/>
</dbReference>
<protein>
    <submittedName>
        <fullName evidence="2">Uncharacterized protein</fullName>
    </submittedName>
</protein>
<proteinExistence type="predicted"/>
<keyword evidence="3" id="KW-1185">Reference proteome</keyword>